<dbReference type="InterPro" id="IPR029057">
    <property type="entry name" value="PRTase-like"/>
</dbReference>
<evidence type="ECO:0000256" key="5">
    <source>
        <dbReference type="ARBA" id="ARBA00022755"/>
    </source>
</evidence>
<dbReference type="AlphaFoldDB" id="A0A0B7MCK9"/>
<dbReference type="Gene3D" id="3.40.50.2020">
    <property type="match status" value="1"/>
</dbReference>
<evidence type="ECO:0000256" key="1">
    <source>
        <dbReference type="ARBA" id="ARBA00005209"/>
    </source>
</evidence>
<dbReference type="CDD" id="cd00715">
    <property type="entry name" value="GPATase_N"/>
    <property type="match status" value="1"/>
</dbReference>
<gene>
    <name evidence="7 13" type="primary">purF</name>
    <name evidence="13" type="ORF">SSCH_1250007</name>
</gene>
<dbReference type="InterPro" id="IPR017932">
    <property type="entry name" value="GATase_2_dom"/>
</dbReference>
<keyword evidence="3 7" id="KW-0328">Glycosyltransferase</keyword>
<dbReference type="OrthoDB" id="9801213at2"/>
<dbReference type="PIRSF" id="PIRSF000485">
    <property type="entry name" value="Amd_phspho_trans"/>
    <property type="match status" value="1"/>
</dbReference>
<dbReference type="EC" id="2.4.2.14" evidence="7"/>
<protein>
    <recommendedName>
        <fullName evidence="7">Amidophosphoribosyltransferase</fullName>
        <shortName evidence="7">ATase</shortName>
        <ecNumber evidence="7">2.4.2.14</ecNumber>
    </recommendedName>
    <alternativeName>
        <fullName evidence="7">Glutamine phosphoribosylpyrophosphate amidotransferase</fullName>
        <shortName evidence="7">GPATase</shortName>
    </alternativeName>
</protein>
<sequence>MAGEHFEMLLDEDKPKEACGVFGIYAPGQDVARITYYGLYALQHRGQESAGIAVGDGEKITCRKGMGLVGEVFTEDTLRMLKGHIALGHVRYSTAAENTIENAQPHNFYYKQGMIALGHNGNLTNYAELRRKLADSGAVFQSTADSELMINLIVRAGTEDLASGILKTMEQLEGSYSLILITEKKMFGIRDPHGMRPLCLGRLGDGYILASESCALDTIGAEFIRDVKPGEVVMIDEDGVTALQPHRDCKRALCVFEFVYLARPDSVIDGLSVQQARYALGKELAREYPLDGDMVIPVPDSGTSSAFAYAMERGLPFREGLMKNRYVGRTFIRPVQVTRDLGVRLKLNPIREMIFGKRVIMVDDSIVRGTTSGKLVQMIREAGAKEVHLLVSSPPVTHSCYYGIDTSKNGELIAASHCIEEIREHIGADSLGYLSRSGLHAALAPFNPDILCDACFCGDYPIR</sequence>
<feature type="binding site" evidence="7 10">
    <location>
        <position position="364"/>
    </location>
    <ligand>
        <name>Mg(2+)</name>
        <dbReference type="ChEBI" id="CHEBI:18420"/>
    </ligand>
</feature>
<dbReference type="SUPFAM" id="SSF53271">
    <property type="entry name" value="PRTase-like"/>
    <property type="match status" value="1"/>
</dbReference>
<keyword evidence="6 7" id="KW-0315">Glutamine amidotransferase</keyword>
<dbReference type="GO" id="GO:0004044">
    <property type="term" value="F:amidophosphoribosyltransferase activity"/>
    <property type="evidence" value="ECO:0007669"/>
    <property type="project" value="UniProtKB-UniRule"/>
</dbReference>
<evidence type="ECO:0000256" key="6">
    <source>
        <dbReference type="ARBA" id="ARBA00022962"/>
    </source>
</evidence>
<dbReference type="CDD" id="cd06223">
    <property type="entry name" value="PRTases_typeI"/>
    <property type="match status" value="1"/>
</dbReference>
<keyword evidence="7 10" id="KW-0460">Magnesium</keyword>
<comment type="similarity">
    <text evidence="2 7 8">In the C-terminal section; belongs to the purine/pyrimidine phosphoribosyltransferase family.</text>
</comment>
<evidence type="ECO:0000259" key="12">
    <source>
        <dbReference type="PROSITE" id="PS51278"/>
    </source>
</evidence>
<proteinExistence type="inferred from homology"/>
<evidence type="ECO:0000256" key="4">
    <source>
        <dbReference type="ARBA" id="ARBA00022679"/>
    </source>
</evidence>
<keyword evidence="7 11" id="KW-0408">Iron</keyword>
<feature type="binding site" evidence="7 10">
    <location>
        <position position="301"/>
    </location>
    <ligand>
        <name>Mg(2+)</name>
        <dbReference type="ChEBI" id="CHEBI:18420"/>
    </ligand>
</feature>
<evidence type="ECO:0000256" key="9">
    <source>
        <dbReference type="PIRSR" id="PIRSR000485-1"/>
    </source>
</evidence>
<keyword evidence="7 11" id="KW-0411">Iron-sulfur</keyword>
<feature type="binding site" evidence="7 11">
    <location>
        <position position="452"/>
    </location>
    <ligand>
        <name>[4Fe-4S] cluster</name>
        <dbReference type="ChEBI" id="CHEBI:49883"/>
    </ligand>
</feature>
<evidence type="ECO:0000313" key="13">
    <source>
        <dbReference type="EMBL" id="CEO87795.1"/>
    </source>
</evidence>
<feature type="binding site" evidence="7 11">
    <location>
        <position position="254"/>
    </location>
    <ligand>
        <name>[4Fe-4S] cluster</name>
        <dbReference type="ChEBI" id="CHEBI:49883"/>
    </ligand>
</feature>
<comment type="catalytic activity">
    <reaction evidence="7 8">
        <text>5-phospho-beta-D-ribosylamine + L-glutamate + diphosphate = 5-phospho-alpha-D-ribose 1-diphosphate + L-glutamine + H2O</text>
        <dbReference type="Rhea" id="RHEA:14905"/>
        <dbReference type="ChEBI" id="CHEBI:15377"/>
        <dbReference type="ChEBI" id="CHEBI:29985"/>
        <dbReference type="ChEBI" id="CHEBI:33019"/>
        <dbReference type="ChEBI" id="CHEBI:58017"/>
        <dbReference type="ChEBI" id="CHEBI:58359"/>
        <dbReference type="ChEBI" id="CHEBI:58681"/>
        <dbReference type="EC" id="2.4.2.14"/>
    </reaction>
</comment>
<dbReference type="Gene3D" id="3.60.20.10">
    <property type="entry name" value="Glutamine Phosphoribosylpyrophosphate, subunit 1, domain 1"/>
    <property type="match status" value="1"/>
</dbReference>
<feature type="binding site" evidence="7 10">
    <location>
        <position position="363"/>
    </location>
    <ligand>
        <name>Mg(2+)</name>
        <dbReference type="ChEBI" id="CHEBI:18420"/>
    </ligand>
</feature>
<evidence type="ECO:0000256" key="11">
    <source>
        <dbReference type="PIRSR" id="PIRSR000485-3"/>
    </source>
</evidence>
<dbReference type="GO" id="GO:0000287">
    <property type="term" value="F:magnesium ion binding"/>
    <property type="evidence" value="ECO:0007669"/>
    <property type="project" value="UniProtKB-UniRule"/>
</dbReference>
<feature type="binding site" evidence="7 11">
    <location>
        <position position="400"/>
    </location>
    <ligand>
        <name>[4Fe-4S] cluster</name>
        <dbReference type="ChEBI" id="CHEBI:49883"/>
    </ligand>
</feature>
<dbReference type="PANTHER" id="PTHR11907">
    <property type="entry name" value="AMIDOPHOSPHORIBOSYLTRANSFERASE"/>
    <property type="match status" value="1"/>
</dbReference>
<feature type="active site" description="Nucleophile" evidence="7 9">
    <location>
        <position position="19"/>
    </location>
</feature>
<comment type="cofactor">
    <cofactor evidence="7 10">
        <name>Mg(2+)</name>
        <dbReference type="ChEBI" id="CHEBI:18420"/>
    </cofactor>
    <text evidence="7 10">Binds 1 Mg(2+) ion per subunit.</text>
</comment>
<dbReference type="InterPro" id="IPR035584">
    <property type="entry name" value="PurF_N"/>
</dbReference>
<comment type="pathway">
    <text evidence="1 7 8">Purine metabolism; IMP biosynthesis via de novo pathway; N(1)-(5-phospho-D-ribosyl)glycinamide from 5-phospho-alpha-D-ribose 1-diphosphate: step 1/2.</text>
</comment>
<dbReference type="EMBL" id="CDRZ01000030">
    <property type="protein sequence ID" value="CEO87795.1"/>
    <property type="molecule type" value="Genomic_DNA"/>
</dbReference>
<keyword evidence="5 7" id="KW-0658">Purine biosynthesis</keyword>
<evidence type="ECO:0000256" key="10">
    <source>
        <dbReference type="PIRSR" id="PIRSR000485-2"/>
    </source>
</evidence>
<dbReference type="SUPFAM" id="SSF56235">
    <property type="entry name" value="N-terminal nucleophile aminohydrolases (Ntn hydrolases)"/>
    <property type="match status" value="1"/>
</dbReference>
<feature type="binding site" evidence="7 11">
    <location>
        <position position="455"/>
    </location>
    <ligand>
        <name>[4Fe-4S] cluster</name>
        <dbReference type="ChEBI" id="CHEBI:49883"/>
    </ligand>
</feature>
<name>A0A0B7MCK9_9FIRM</name>
<comment type="cofactor">
    <cofactor evidence="7 11">
        <name>[4Fe-4S] cluster</name>
        <dbReference type="ChEBI" id="CHEBI:49883"/>
    </cofactor>
    <text evidence="7 11">Binds 1 [4Fe-4S] cluster per subunit.</text>
</comment>
<dbReference type="InterPro" id="IPR000836">
    <property type="entry name" value="PRTase_dom"/>
</dbReference>
<dbReference type="Proteomes" id="UP000046155">
    <property type="component" value="Unassembled WGS sequence"/>
</dbReference>
<dbReference type="Pfam" id="PF13522">
    <property type="entry name" value="GATase_6"/>
    <property type="match status" value="1"/>
</dbReference>
<dbReference type="GO" id="GO:0006189">
    <property type="term" value="P:'de novo' IMP biosynthetic process"/>
    <property type="evidence" value="ECO:0007669"/>
    <property type="project" value="UniProtKB-UniRule"/>
</dbReference>
<dbReference type="PROSITE" id="PS51278">
    <property type="entry name" value="GATASE_TYPE_2"/>
    <property type="match status" value="1"/>
</dbReference>
<dbReference type="NCBIfam" id="TIGR01134">
    <property type="entry name" value="purF"/>
    <property type="match status" value="1"/>
</dbReference>
<feature type="domain" description="Glutamine amidotransferase type-2" evidence="12">
    <location>
        <begin position="19"/>
        <end position="238"/>
    </location>
</feature>
<comment type="function">
    <text evidence="7">Catalyzes the formation of phosphoribosylamine from phosphoribosylpyrophosphate (PRPP) and glutamine.</text>
</comment>
<organism evidence="13 14">
    <name type="scientific">Syntrophaceticus schinkii</name>
    <dbReference type="NCBI Taxonomy" id="499207"/>
    <lineage>
        <taxon>Bacteria</taxon>
        <taxon>Bacillati</taxon>
        <taxon>Bacillota</taxon>
        <taxon>Clostridia</taxon>
        <taxon>Thermoanaerobacterales</taxon>
        <taxon>Thermoanaerobacterales Family III. Incertae Sedis</taxon>
        <taxon>Syntrophaceticus</taxon>
    </lineage>
</organism>
<dbReference type="GO" id="GO:0009113">
    <property type="term" value="P:purine nucleobase biosynthetic process"/>
    <property type="evidence" value="ECO:0007669"/>
    <property type="project" value="UniProtKB-UniRule"/>
</dbReference>
<keyword evidence="7 10" id="KW-0479">Metal-binding</keyword>
<dbReference type="UniPathway" id="UPA00074">
    <property type="reaction ID" value="UER00124"/>
</dbReference>
<dbReference type="HAMAP" id="MF_01931">
    <property type="entry name" value="PurF"/>
    <property type="match status" value="1"/>
</dbReference>
<evidence type="ECO:0000313" key="14">
    <source>
        <dbReference type="Proteomes" id="UP000046155"/>
    </source>
</evidence>
<evidence type="ECO:0000256" key="2">
    <source>
        <dbReference type="ARBA" id="ARBA00010138"/>
    </source>
</evidence>
<keyword evidence="14" id="KW-1185">Reference proteome</keyword>
<dbReference type="InterPro" id="IPR029055">
    <property type="entry name" value="Ntn_hydrolases_N"/>
</dbReference>
<accession>A0A0B7MCK9</accession>
<keyword evidence="7" id="KW-0004">4Fe-4S</keyword>
<dbReference type="InterPro" id="IPR005854">
    <property type="entry name" value="PurF"/>
</dbReference>
<keyword evidence="4 7" id="KW-0808">Transferase</keyword>
<dbReference type="GO" id="GO:0051539">
    <property type="term" value="F:4 iron, 4 sulfur cluster binding"/>
    <property type="evidence" value="ECO:0007669"/>
    <property type="project" value="UniProtKB-KW"/>
</dbReference>
<evidence type="ECO:0000256" key="3">
    <source>
        <dbReference type="ARBA" id="ARBA00022676"/>
    </source>
</evidence>
<evidence type="ECO:0000256" key="8">
    <source>
        <dbReference type="PIRNR" id="PIRNR000485"/>
    </source>
</evidence>
<reference evidence="14" key="1">
    <citation type="submission" date="2015-01" db="EMBL/GenBank/DDBJ databases">
        <authorList>
            <person name="Manzoor Shahid"/>
            <person name="Zubair Saima"/>
        </authorList>
    </citation>
    <scope>NUCLEOTIDE SEQUENCE [LARGE SCALE GENOMIC DNA]</scope>
    <source>
        <strain evidence="14">Sp3</strain>
    </source>
</reference>
<evidence type="ECO:0000256" key="7">
    <source>
        <dbReference type="HAMAP-Rule" id="MF_01931"/>
    </source>
</evidence>